<dbReference type="NCBIfam" id="TIGR04456">
    <property type="entry name" value="LruC_dom"/>
    <property type="match status" value="1"/>
</dbReference>
<dbReference type="InterPro" id="IPR032295">
    <property type="entry name" value="DUF4842"/>
</dbReference>
<proteinExistence type="predicted"/>
<evidence type="ECO:0000313" key="3">
    <source>
        <dbReference type="EMBL" id="RGV51592.1"/>
    </source>
</evidence>
<feature type="signal peptide" evidence="1">
    <location>
        <begin position="1"/>
        <end position="23"/>
    </location>
</feature>
<feature type="domain" description="DUF4842" evidence="2">
    <location>
        <begin position="692"/>
        <end position="905"/>
    </location>
</feature>
<evidence type="ECO:0000256" key="1">
    <source>
        <dbReference type="SAM" id="SignalP"/>
    </source>
</evidence>
<dbReference type="RefSeq" id="WP_118487128.1">
    <property type="nucleotide sequence ID" value="NZ_QRZF01000011.1"/>
</dbReference>
<dbReference type="Proteomes" id="UP000283850">
    <property type="component" value="Unassembled WGS sequence"/>
</dbReference>
<dbReference type="EMBL" id="QRZF01000011">
    <property type="protein sequence ID" value="RGV51592.1"/>
    <property type="molecule type" value="Genomic_DNA"/>
</dbReference>
<dbReference type="AlphaFoldDB" id="A0A412Y2D3"/>
<dbReference type="Pfam" id="PF16130">
    <property type="entry name" value="DUF4842"/>
    <property type="match status" value="1"/>
</dbReference>
<name>A0A412Y2D3_9BACE</name>
<evidence type="ECO:0000313" key="4">
    <source>
        <dbReference type="Proteomes" id="UP000283850"/>
    </source>
</evidence>
<comment type="caution">
    <text evidence="3">The sequence shown here is derived from an EMBL/GenBank/DDBJ whole genome shotgun (WGS) entry which is preliminary data.</text>
</comment>
<accession>A0A412Y2D3</accession>
<organism evidence="3 4">
    <name type="scientific">Bacteroides intestinalis</name>
    <dbReference type="NCBI Taxonomy" id="329854"/>
    <lineage>
        <taxon>Bacteria</taxon>
        <taxon>Pseudomonadati</taxon>
        <taxon>Bacteroidota</taxon>
        <taxon>Bacteroidia</taxon>
        <taxon>Bacteroidales</taxon>
        <taxon>Bacteroidaceae</taxon>
        <taxon>Bacteroides</taxon>
    </lineage>
</organism>
<evidence type="ECO:0000259" key="2">
    <source>
        <dbReference type="Pfam" id="PF16130"/>
    </source>
</evidence>
<reference evidence="3 4" key="1">
    <citation type="submission" date="2018-08" db="EMBL/GenBank/DDBJ databases">
        <title>A genome reference for cultivated species of the human gut microbiota.</title>
        <authorList>
            <person name="Zou Y."/>
            <person name="Xue W."/>
            <person name="Luo G."/>
        </authorList>
    </citation>
    <scope>NUCLEOTIDE SEQUENCE [LARGE SCALE GENOMIC DNA]</scope>
    <source>
        <strain evidence="3 4">AF14-32</strain>
    </source>
</reference>
<dbReference type="InterPro" id="IPR031025">
    <property type="entry name" value="LruC_dom"/>
</dbReference>
<keyword evidence="1" id="KW-0732">Signal</keyword>
<feature type="chain" id="PRO_5019401694" evidence="1">
    <location>
        <begin position="24"/>
        <end position="921"/>
    </location>
</feature>
<dbReference type="PROSITE" id="PS51257">
    <property type="entry name" value="PROKAR_LIPOPROTEIN"/>
    <property type="match status" value="1"/>
</dbReference>
<protein>
    <submittedName>
        <fullName evidence="3">LruC domain-containing protein</fullName>
    </submittedName>
</protein>
<gene>
    <name evidence="3" type="ORF">DWW10_15940</name>
</gene>
<sequence length="921" mass="99478">MKILKRYYAIIALVAPLLLAACADNDVYNPDKVRPVPPVENPLGEDFVAPTGFDWSMITTVKLNIEVKDEFNGMYNYLAEVFTTNPLTDATATPIAADYAKAGKNYVVEISIPKSIERVYVRQTDPKQRKEVYEFVVPGNGETLNCKLYYSGGTTTRAGTGSTSAANAAIAAGFKELEDNNYTVETPDIPTAPDKSDDPVSQYDKNKFNDGARIVVPAGEVSSVIYQMASGKGTIFVKGTWKVTNIYSNFDIYVLNGGKIEIATPSNKTFTTVSKFVVEKGGTVECTSNFAANYGDWFIGGDFIANGDVTFGASTSSVTIASGVTMSINNGTLKPCSKVYKNFGTITAATITANMGSYPEIYNAGTIEVAGVMDLVKMNFINKGELTVGQWFKVDGSKVLNKGQISSQNLEFTISSFSNHGAILVDEQTGVIKTNNTSSGSFIVNHDKGIIKGYHLSGGVSVYNDSYGEFTIFENSSVDILYNSCALIVKEKFNWGNVTLDNGSITGERPENLNTSESNADQWKPVPVVMSNDSPIQYILKNGSVIKATLLHINRTPSNFRGEGSNPSLLQVGGVRISQGGDTNLKDLVIEMPENAFTYDPPYNGINNAKWLTSGCSTTGWGGSKNTFSTCGGYYYSGNEGDPDPEDPEKPDVEDKTIYTYAFEDQWPAYGDFDMNDIVVTINKMTITDSKKLTIQGNIRAVGSSRKTGVGIQFLNVSSSGATLSGKVQSGTPVFESGQSNPVVILSTNAHKYCNPSIADDDFTFYCTDLTAGNTYNSGDGAAFEIAMTLSTDEEAKKAMNVKNLDVFIISKEAQGNVGRTEIHMANYAPTNLATTALFGMGNDASAHNSMLNVGQKGYYISTEGLAGGICIPGTEVWKWPKEYKIITAVYPGFKNWVINGGQAEDLGWISNHTSDIFVKP</sequence>